<dbReference type="EMBL" id="GIFC01005145">
    <property type="protein sequence ID" value="MXU87228.1"/>
    <property type="molecule type" value="Transcribed_RNA"/>
</dbReference>
<sequence>MSFLCAYVNWLSSASVASDVWDNERGAESQRRQCASSSKKLKQFSLPCFLIINLVYGTYRKMRAPAPSPELIFRRLRICINTKRFLVFSASCIYT</sequence>
<proteinExistence type="predicted"/>
<name>A0A6B0U6C9_IXORI</name>
<dbReference type="AlphaFoldDB" id="A0A6B0U6C9"/>
<organism evidence="1">
    <name type="scientific">Ixodes ricinus</name>
    <name type="common">Common tick</name>
    <name type="synonym">Acarus ricinus</name>
    <dbReference type="NCBI Taxonomy" id="34613"/>
    <lineage>
        <taxon>Eukaryota</taxon>
        <taxon>Metazoa</taxon>
        <taxon>Ecdysozoa</taxon>
        <taxon>Arthropoda</taxon>
        <taxon>Chelicerata</taxon>
        <taxon>Arachnida</taxon>
        <taxon>Acari</taxon>
        <taxon>Parasitiformes</taxon>
        <taxon>Ixodida</taxon>
        <taxon>Ixodoidea</taxon>
        <taxon>Ixodidae</taxon>
        <taxon>Ixodinae</taxon>
        <taxon>Ixodes</taxon>
    </lineage>
</organism>
<evidence type="ECO:0000313" key="1">
    <source>
        <dbReference type="EMBL" id="MXU87228.1"/>
    </source>
</evidence>
<protein>
    <submittedName>
        <fullName evidence="1">Uncharacterized protein</fullName>
    </submittedName>
</protein>
<reference evidence="1" key="1">
    <citation type="submission" date="2019-12" db="EMBL/GenBank/DDBJ databases">
        <title>An insight into the sialome of adult female Ixodes ricinus ticks feeding for 6 days.</title>
        <authorList>
            <person name="Perner J."/>
            <person name="Ribeiro J.M.C."/>
        </authorList>
    </citation>
    <scope>NUCLEOTIDE SEQUENCE</scope>
    <source>
        <strain evidence="1">Semi-engorged</strain>
        <tissue evidence="1">Salivary glands</tissue>
    </source>
</reference>
<accession>A0A6B0U6C9</accession>